<dbReference type="Gene3D" id="3.30.70.270">
    <property type="match status" value="1"/>
</dbReference>
<name>A0A2T3KRD4_PHOLD</name>
<dbReference type="PANTHER" id="PTHR33121:SF70">
    <property type="entry name" value="SIGNALING PROTEIN YKOW"/>
    <property type="match status" value="1"/>
</dbReference>
<dbReference type="Gene3D" id="3.20.20.450">
    <property type="entry name" value="EAL domain"/>
    <property type="match status" value="1"/>
</dbReference>
<dbReference type="RefSeq" id="WP_107185849.1">
    <property type="nucleotide sequence ID" value="NZ_PYNS01000025.1"/>
</dbReference>
<dbReference type="NCBIfam" id="TIGR00254">
    <property type="entry name" value="GGDEF"/>
    <property type="match status" value="1"/>
</dbReference>
<dbReference type="Pfam" id="PF00990">
    <property type="entry name" value="GGDEF"/>
    <property type="match status" value="1"/>
</dbReference>
<dbReference type="InterPro" id="IPR050706">
    <property type="entry name" value="Cyclic-di-GMP_PDE-like"/>
</dbReference>
<sequence length="564" mass="65614">MLLRSKYFQYQPIFYKNKTVAYEALLRLPDKKVNIENFVQTYVNKGYFDLNVITHVLSDIKKNNKQVYVSINISSTSLINDEFIAYLLSIKEDFKYFYLEITEHDNVEDIEKMKENCQILQKNGLKIALDDYGKGYSNTDILLSIDFDYVKIDKLLTNKIENSFFSYKLLESIVSDISSLTNSLIVIEGIESEKNLQLIKNIERKYNVNFLHQGYYYSKPLAISALQNNEKIEYNFKKLDDISSFYNEVEQKIYNTICENDFDNVNELLKFDPFNTFNINYKQSNKEIVSNFISAFYHNSNTSFDIGNFLANAMINNAECMVVIRDINGEAIFNNKKHIQFYGFDLVGHSIDEIKETLPGYDACLQADRELIDSDNIVLSKEEVVFINGEEKTFVTQRNKIICGDNLFVMTSVYDKDDAKVEKIDSLTSCYTRDHLSDDLNDYQYVAFIDLNNFKYINDNYGHEKGDDVLKVTAEIIQKHFRYGDIVIRLGGDEFLIFSNIESHEKFDKRLAQVNHEIEVATKNFVSIAYGVTNIAHDYQEAIVTADQLMYKQKYDRKNTLVNA</sequence>
<dbReference type="InterPro" id="IPR001633">
    <property type="entry name" value="EAL_dom"/>
</dbReference>
<dbReference type="InterPro" id="IPR029787">
    <property type="entry name" value="Nucleotide_cyclase"/>
</dbReference>
<dbReference type="InterPro" id="IPR043128">
    <property type="entry name" value="Rev_trsase/Diguanyl_cyclase"/>
</dbReference>
<dbReference type="SMART" id="SM00267">
    <property type="entry name" value="GGDEF"/>
    <property type="match status" value="1"/>
</dbReference>
<dbReference type="PROSITE" id="PS50887">
    <property type="entry name" value="GGDEF"/>
    <property type="match status" value="1"/>
</dbReference>
<dbReference type="SUPFAM" id="SSF141868">
    <property type="entry name" value="EAL domain-like"/>
    <property type="match status" value="1"/>
</dbReference>
<evidence type="ECO:0000313" key="3">
    <source>
        <dbReference type="EMBL" id="PSV08824.1"/>
    </source>
</evidence>
<dbReference type="Proteomes" id="UP000240530">
    <property type="component" value="Unassembled WGS sequence"/>
</dbReference>
<comment type="caution">
    <text evidence="3">The sequence shown here is derived from an EMBL/GenBank/DDBJ whole genome shotgun (WGS) entry which is preliminary data.</text>
</comment>
<accession>A0A2T3KRD4</accession>
<organism evidence="3 4">
    <name type="scientific">Photobacterium leiognathi subsp. mandapamensis</name>
    <name type="common">Photobacterium mandapamensis</name>
    <dbReference type="NCBI Taxonomy" id="48408"/>
    <lineage>
        <taxon>Bacteria</taxon>
        <taxon>Pseudomonadati</taxon>
        <taxon>Pseudomonadota</taxon>
        <taxon>Gammaproteobacteria</taxon>
        <taxon>Vibrionales</taxon>
        <taxon>Vibrionaceae</taxon>
        <taxon>Photobacterium</taxon>
    </lineage>
</organism>
<dbReference type="SUPFAM" id="SSF55073">
    <property type="entry name" value="Nucleotide cyclase"/>
    <property type="match status" value="1"/>
</dbReference>
<gene>
    <name evidence="3" type="ORF">C0W93_17510</name>
</gene>
<evidence type="ECO:0000259" key="1">
    <source>
        <dbReference type="PROSITE" id="PS50883"/>
    </source>
</evidence>
<dbReference type="PANTHER" id="PTHR33121">
    <property type="entry name" value="CYCLIC DI-GMP PHOSPHODIESTERASE PDEF"/>
    <property type="match status" value="1"/>
</dbReference>
<dbReference type="SMART" id="SM00052">
    <property type="entry name" value="EAL"/>
    <property type="match status" value="1"/>
</dbReference>
<evidence type="ECO:0000313" key="4">
    <source>
        <dbReference type="Proteomes" id="UP000240530"/>
    </source>
</evidence>
<dbReference type="InterPro" id="IPR035919">
    <property type="entry name" value="EAL_sf"/>
</dbReference>
<dbReference type="EMBL" id="PYNS01000025">
    <property type="protein sequence ID" value="PSV08824.1"/>
    <property type="molecule type" value="Genomic_DNA"/>
</dbReference>
<proteinExistence type="predicted"/>
<evidence type="ECO:0008006" key="5">
    <source>
        <dbReference type="Google" id="ProtNLM"/>
    </source>
</evidence>
<dbReference type="AlphaFoldDB" id="A0A2T3KRD4"/>
<dbReference type="PROSITE" id="PS50883">
    <property type="entry name" value="EAL"/>
    <property type="match status" value="1"/>
</dbReference>
<dbReference type="CDD" id="cd01948">
    <property type="entry name" value="EAL"/>
    <property type="match status" value="1"/>
</dbReference>
<dbReference type="GO" id="GO:0071111">
    <property type="term" value="F:cyclic-guanylate-specific phosphodiesterase activity"/>
    <property type="evidence" value="ECO:0007669"/>
    <property type="project" value="InterPro"/>
</dbReference>
<protein>
    <recommendedName>
        <fullName evidence="5">GGDEF domain-containing protein</fullName>
    </recommendedName>
</protein>
<dbReference type="CDD" id="cd01949">
    <property type="entry name" value="GGDEF"/>
    <property type="match status" value="1"/>
</dbReference>
<feature type="domain" description="GGDEF" evidence="2">
    <location>
        <begin position="442"/>
        <end position="564"/>
    </location>
</feature>
<reference evidence="3 4" key="1">
    <citation type="submission" date="2018-03" db="EMBL/GenBank/DDBJ databases">
        <title>Whole genome sequencing of Histamine producing bacteria.</title>
        <authorList>
            <person name="Butler K."/>
        </authorList>
    </citation>
    <scope>NUCLEOTIDE SEQUENCE [LARGE SCALE GENOMIC DNA]</scope>
    <source>
        <strain evidence="3 4">Res.4.1</strain>
    </source>
</reference>
<evidence type="ECO:0000259" key="2">
    <source>
        <dbReference type="PROSITE" id="PS50887"/>
    </source>
</evidence>
<dbReference type="Pfam" id="PF00563">
    <property type="entry name" value="EAL"/>
    <property type="match status" value="1"/>
</dbReference>
<feature type="domain" description="EAL" evidence="1">
    <location>
        <begin position="1"/>
        <end position="234"/>
    </location>
</feature>
<dbReference type="InterPro" id="IPR000160">
    <property type="entry name" value="GGDEF_dom"/>
</dbReference>